<dbReference type="AlphaFoldDB" id="A0A9Q1BZA6"/>
<organism evidence="2 3">
    <name type="scientific">Holothuria leucospilota</name>
    <name type="common">Black long sea cucumber</name>
    <name type="synonym">Mertensiothuria leucospilota</name>
    <dbReference type="NCBI Taxonomy" id="206669"/>
    <lineage>
        <taxon>Eukaryota</taxon>
        <taxon>Metazoa</taxon>
        <taxon>Echinodermata</taxon>
        <taxon>Eleutherozoa</taxon>
        <taxon>Echinozoa</taxon>
        <taxon>Holothuroidea</taxon>
        <taxon>Aspidochirotacea</taxon>
        <taxon>Aspidochirotida</taxon>
        <taxon>Holothuriidae</taxon>
        <taxon>Holothuria</taxon>
    </lineage>
</organism>
<protein>
    <submittedName>
        <fullName evidence="2">Uncharacterized protein</fullName>
    </submittedName>
</protein>
<keyword evidence="3" id="KW-1185">Reference proteome</keyword>
<sequence>MKLKMILDYREQDFKDIFVTIGLLDEFDTSLALLQEAFGLPFNDMCRNSHRNGRPDESEERKQERIAAEKA</sequence>
<name>A0A9Q1BZA6_HOLLE</name>
<evidence type="ECO:0000256" key="1">
    <source>
        <dbReference type="SAM" id="MobiDB-lite"/>
    </source>
</evidence>
<feature type="region of interest" description="Disordered" evidence="1">
    <location>
        <begin position="45"/>
        <end position="71"/>
    </location>
</feature>
<proteinExistence type="predicted"/>
<evidence type="ECO:0000313" key="3">
    <source>
        <dbReference type="Proteomes" id="UP001152320"/>
    </source>
</evidence>
<comment type="caution">
    <text evidence="2">The sequence shown here is derived from an EMBL/GenBank/DDBJ whole genome shotgun (WGS) entry which is preliminary data.</text>
</comment>
<dbReference type="EMBL" id="JAIZAY010000009">
    <property type="protein sequence ID" value="KAJ8035657.1"/>
    <property type="molecule type" value="Genomic_DNA"/>
</dbReference>
<reference evidence="2" key="1">
    <citation type="submission" date="2021-10" db="EMBL/GenBank/DDBJ databases">
        <title>Tropical sea cucumber genome reveals ecological adaptation and Cuvierian tubules defense mechanism.</title>
        <authorList>
            <person name="Chen T."/>
        </authorList>
    </citation>
    <scope>NUCLEOTIDE SEQUENCE</scope>
    <source>
        <strain evidence="2">Nanhai2018</strain>
        <tissue evidence="2">Muscle</tissue>
    </source>
</reference>
<dbReference type="Proteomes" id="UP001152320">
    <property type="component" value="Chromosome 9"/>
</dbReference>
<feature type="compositionally biased region" description="Basic and acidic residues" evidence="1">
    <location>
        <begin position="53"/>
        <end position="71"/>
    </location>
</feature>
<gene>
    <name evidence="2" type="ORF">HOLleu_19400</name>
</gene>
<dbReference type="InterPro" id="IPR027417">
    <property type="entry name" value="P-loop_NTPase"/>
</dbReference>
<accession>A0A9Q1BZA6</accession>
<evidence type="ECO:0000313" key="2">
    <source>
        <dbReference type="EMBL" id="KAJ8035657.1"/>
    </source>
</evidence>
<dbReference type="Gene3D" id="3.40.50.300">
    <property type="entry name" value="P-loop containing nucleotide triphosphate hydrolases"/>
    <property type="match status" value="1"/>
</dbReference>